<dbReference type="GO" id="GO:0005886">
    <property type="term" value="C:plasma membrane"/>
    <property type="evidence" value="ECO:0007669"/>
    <property type="project" value="UniProtKB-ARBA"/>
</dbReference>
<feature type="transmembrane region" description="Helical" evidence="6">
    <location>
        <begin position="104"/>
        <end position="126"/>
    </location>
</feature>
<evidence type="ECO:0000313" key="7">
    <source>
        <dbReference type="EMBL" id="AHF05927.1"/>
    </source>
</evidence>
<dbReference type="EMBL" id="CP007032">
    <property type="protein sequence ID" value="AHF05927.1"/>
    <property type="molecule type" value="Genomic_DNA"/>
</dbReference>
<dbReference type="AlphaFoldDB" id="W0E586"/>
<organism evidence="7 8">
    <name type="scientific">Desulfitobacterium metallireducens DSM 15288</name>
    <dbReference type="NCBI Taxonomy" id="871968"/>
    <lineage>
        <taxon>Bacteria</taxon>
        <taxon>Bacillati</taxon>
        <taxon>Bacillota</taxon>
        <taxon>Clostridia</taxon>
        <taxon>Eubacteriales</taxon>
        <taxon>Desulfitobacteriaceae</taxon>
        <taxon>Desulfitobacterium</taxon>
    </lineage>
</organism>
<keyword evidence="3 6" id="KW-0812">Transmembrane</keyword>
<keyword evidence="4 6" id="KW-1133">Transmembrane helix</keyword>
<dbReference type="InterPro" id="IPR051611">
    <property type="entry name" value="ECF_transporter_component"/>
</dbReference>
<evidence type="ECO:0000256" key="2">
    <source>
        <dbReference type="ARBA" id="ARBA00022475"/>
    </source>
</evidence>
<keyword evidence="5 6" id="KW-0472">Membrane</keyword>
<dbReference type="eggNOG" id="COG0619">
    <property type="taxonomic scope" value="Bacteria"/>
</dbReference>
<evidence type="ECO:0000256" key="6">
    <source>
        <dbReference type="SAM" id="Phobius"/>
    </source>
</evidence>
<feature type="transmembrane region" description="Helical" evidence="6">
    <location>
        <begin position="24"/>
        <end position="53"/>
    </location>
</feature>
<feature type="transmembrane region" description="Helical" evidence="6">
    <location>
        <begin position="65"/>
        <end position="84"/>
    </location>
</feature>
<proteinExistence type="predicted"/>
<keyword evidence="2" id="KW-1003">Cell membrane</keyword>
<reference evidence="7 8" key="1">
    <citation type="submission" date="2013-12" db="EMBL/GenBank/DDBJ databases">
        <authorList>
            <consortium name="DOE Joint Genome Institute"/>
            <person name="Smidt H."/>
            <person name="Huntemann M."/>
            <person name="Han J."/>
            <person name="Chen A."/>
            <person name="Kyrpides N."/>
            <person name="Mavromatis K."/>
            <person name="Markowitz V."/>
            <person name="Palaniappan K."/>
            <person name="Ivanova N."/>
            <person name="Schaumberg A."/>
            <person name="Pati A."/>
            <person name="Liolios K."/>
            <person name="Nordberg H.P."/>
            <person name="Cantor M.N."/>
            <person name="Hua S.X."/>
            <person name="Woyke T."/>
        </authorList>
    </citation>
    <scope>NUCLEOTIDE SEQUENCE [LARGE SCALE GENOMIC DNA]</scope>
    <source>
        <strain evidence="8">DSM 15288</strain>
    </source>
</reference>
<dbReference type="KEGG" id="dmt:DESME_01605"/>
<evidence type="ECO:0000256" key="5">
    <source>
        <dbReference type="ARBA" id="ARBA00023136"/>
    </source>
</evidence>
<dbReference type="STRING" id="871968.DESME_01605"/>
<evidence type="ECO:0000256" key="3">
    <source>
        <dbReference type="ARBA" id="ARBA00022692"/>
    </source>
</evidence>
<name>W0E586_9FIRM</name>
<dbReference type="Proteomes" id="UP000010847">
    <property type="component" value="Chromosome"/>
</dbReference>
<dbReference type="OrthoDB" id="8075495at2"/>
<evidence type="ECO:0000256" key="4">
    <source>
        <dbReference type="ARBA" id="ARBA00022989"/>
    </source>
</evidence>
<keyword evidence="8" id="KW-1185">Reference proteome</keyword>
<evidence type="ECO:0000313" key="8">
    <source>
        <dbReference type="Proteomes" id="UP000010847"/>
    </source>
</evidence>
<gene>
    <name evidence="7" type="ORF">DESME_01605</name>
</gene>
<sequence length="261" mass="30133">MNLEVYYATQSPLHTLDARLKVAALFWISLWITWSTWQGLFIHMLGIIVVMRLSHLPLQIYKSSFYAFLMLSAFYILATAWTWNPSEVFWQGHWSIDDIGDTGIILWRIALIFILTRMFVAITPALEQGVGIAYFFTPLIKIFPKSADFVLILTLTLRFVPVLMEEAQLLGKARILKGAWPMSLFHKVIEVCRLIPPLLILSLRRADELAENLLARGYTSGTYQSVSFGEWTRIDQRGVNFLILWPFIIWGSEKLISYILK</sequence>
<dbReference type="InterPro" id="IPR003339">
    <property type="entry name" value="ABC/ECF_trnsptr_transmembrane"/>
</dbReference>
<dbReference type="HOGENOM" id="CLU_056469_2_2_9"/>
<evidence type="ECO:0000256" key="1">
    <source>
        <dbReference type="ARBA" id="ARBA00004141"/>
    </source>
</evidence>
<dbReference type="CDD" id="cd16914">
    <property type="entry name" value="EcfT"/>
    <property type="match status" value="1"/>
</dbReference>
<dbReference type="PANTHER" id="PTHR34857:SF2">
    <property type="entry name" value="SLL0384 PROTEIN"/>
    <property type="match status" value="1"/>
</dbReference>
<protein>
    <submittedName>
        <fullName evidence="7">Cobalt transporter</fullName>
    </submittedName>
</protein>
<accession>W0E586</accession>
<comment type="subcellular location">
    <subcellularLocation>
        <location evidence="1">Membrane</location>
        <topology evidence="1">Multi-pass membrane protein</topology>
    </subcellularLocation>
</comment>
<dbReference type="PANTHER" id="PTHR34857">
    <property type="entry name" value="SLL0384 PROTEIN"/>
    <property type="match status" value="1"/>
</dbReference>
<dbReference type="RefSeq" id="WP_006716367.1">
    <property type="nucleotide sequence ID" value="NZ_CP007032.1"/>
</dbReference>
<dbReference type="Pfam" id="PF02361">
    <property type="entry name" value="CbiQ"/>
    <property type="match status" value="1"/>
</dbReference>